<evidence type="ECO:0000313" key="2">
    <source>
        <dbReference type="EMBL" id="GAA0360078.1"/>
    </source>
</evidence>
<reference evidence="2 3" key="1">
    <citation type="journal article" date="2019" name="Int. J. Syst. Evol. Microbiol.">
        <title>The Global Catalogue of Microorganisms (GCM) 10K type strain sequencing project: providing services to taxonomists for standard genome sequencing and annotation.</title>
        <authorList>
            <consortium name="The Broad Institute Genomics Platform"/>
            <consortium name="The Broad Institute Genome Sequencing Center for Infectious Disease"/>
            <person name="Wu L."/>
            <person name="Ma J."/>
        </authorList>
    </citation>
    <scope>NUCLEOTIDE SEQUENCE [LARGE SCALE GENOMIC DNA]</scope>
    <source>
        <strain evidence="2 3">JCM 4565</strain>
    </source>
</reference>
<evidence type="ECO:0000313" key="3">
    <source>
        <dbReference type="Proteomes" id="UP001500063"/>
    </source>
</evidence>
<feature type="transmembrane region" description="Helical" evidence="1">
    <location>
        <begin position="50"/>
        <end position="72"/>
    </location>
</feature>
<feature type="transmembrane region" description="Helical" evidence="1">
    <location>
        <begin position="150"/>
        <end position="170"/>
    </location>
</feature>
<evidence type="ECO:0000256" key="1">
    <source>
        <dbReference type="SAM" id="Phobius"/>
    </source>
</evidence>
<keyword evidence="1" id="KW-0472">Membrane</keyword>
<proteinExistence type="predicted"/>
<dbReference type="InterPro" id="IPR007136">
    <property type="entry name" value="DUF347"/>
</dbReference>
<feature type="transmembrane region" description="Helical" evidence="1">
    <location>
        <begin position="110"/>
        <end position="130"/>
    </location>
</feature>
<accession>A0ABN0XBK2</accession>
<organism evidence="2 3">
    <name type="scientific">Streptomyces blastmyceticus</name>
    <dbReference type="NCBI Taxonomy" id="68180"/>
    <lineage>
        <taxon>Bacteria</taxon>
        <taxon>Bacillati</taxon>
        <taxon>Actinomycetota</taxon>
        <taxon>Actinomycetes</taxon>
        <taxon>Kitasatosporales</taxon>
        <taxon>Streptomycetaceae</taxon>
        <taxon>Streptomyces</taxon>
    </lineage>
</organism>
<dbReference type="EMBL" id="BAAABW010000023">
    <property type="protein sequence ID" value="GAA0360078.1"/>
    <property type="molecule type" value="Genomic_DNA"/>
</dbReference>
<dbReference type="Pfam" id="PF03988">
    <property type="entry name" value="DUF347"/>
    <property type="match status" value="4"/>
</dbReference>
<sequence length="273" mass="28914">MTERPWGVPGRVLPPHERSEPLWSKVPEVTALFWGVKVLTTGMGETASDYLGRTLGPIPAGSLGLLGLAALLTLQFRSSRYRPWIYWSAIVMVSVFGTMAADVVHVVAGIPYAVSTVAFSLALAAVLVAWYASEKTLSIHSVRTRRRETFYWATVLATFALGTAIGDLTAGTLKLGYLPSGILFAALIAVPALAGRFAGLDPVTAFWVAYILTRPLGASFADWMGVSTGRGGLGWGTGPVSLALLLPIAALVGYLAVSRKDTPLEQRIAGAVA</sequence>
<feature type="transmembrane region" description="Helical" evidence="1">
    <location>
        <begin position="84"/>
        <end position="104"/>
    </location>
</feature>
<keyword evidence="1" id="KW-0812">Transmembrane</keyword>
<feature type="transmembrane region" description="Helical" evidence="1">
    <location>
        <begin position="176"/>
        <end position="194"/>
    </location>
</feature>
<protein>
    <submittedName>
        <fullName evidence="2">Membrane protein</fullName>
    </submittedName>
</protein>
<gene>
    <name evidence="2" type="ORF">GCM10010319_41840</name>
</gene>
<feature type="transmembrane region" description="Helical" evidence="1">
    <location>
        <begin position="206"/>
        <end position="226"/>
    </location>
</feature>
<dbReference type="Proteomes" id="UP001500063">
    <property type="component" value="Unassembled WGS sequence"/>
</dbReference>
<feature type="transmembrane region" description="Helical" evidence="1">
    <location>
        <begin position="238"/>
        <end position="257"/>
    </location>
</feature>
<comment type="caution">
    <text evidence="2">The sequence shown here is derived from an EMBL/GenBank/DDBJ whole genome shotgun (WGS) entry which is preliminary data.</text>
</comment>
<name>A0ABN0XBK2_9ACTN</name>
<keyword evidence="1" id="KW-1133">Transmembrane helix</keyword>
<keyword evidence="3" id="KW-1185">Reference proteome</keyword>